<dbReference type="GeneID" id="24258593"/>
<accession>A0A068SM40</accession>
<dbReference type="OrthoDB" id="8376071at2"/>
<sequence>MNWYPIEALEPGKLAVLHFRDETAPQCVGYVGQDGVCGWPEKVTGRRPDGWLDLSSLFADMTTEIRRVAATAL</sequence>
<evidence type="ECO:0000313" key="2">
    <source>
        <dbReference type="Proteomes" id="UP000028181"/>
    </source>
</evidence>
<gene>
    <name evidence="1" type="ORF">RG540_CH11250</name>
</gene>
<dbReference type="KEGG" id="ngg:RG540_CH11250"/>
<dbReference type="HOGENOM" id="CLU_2700964_0_0_5"/>
<dbReference type="RefSeq" id="WP_038585529.1">
    <property type="nucleotide sequence ID" value="NZ_HG938353.1"/>
</dbReference>
<name>A0A068SM40_NEOGA</name>
<evidence type="ECO:0000313" key="1">
    <source>
        <dbReference type="EMBL" id="CDN47313.1"/>
    </source>
</evidence>
<dbReference type="EMBL" id="HG938353">
    <property type="protein sequence ID" value="CDN47313.1"/>
    <property type="molecule type" value="Genomic_DNA"/>
</dbReference>
<keyword evidence="2" id="KW-1185">Reference proteome</keyword>
<reference evidence="2" key="1">
    <citation type="journal article" date="2014" name="BMC Genomics">
        <title>Genome sequencing of two Neorhizobium galegae strains reveals a noeT gene responsible for the unusual acetylation of the nodulation factors.</title>
        <authorList>
            <person name="Osterman J."/>
            <person name="Marsh J."/>
            <person name="Laine P.K."/>
            <person name="Zeng Z."/>
            <person name="Alatalo E."/>
            <person name="Sullivan J.T."/>
            <person name="Young J.P."/>
            <person name="Thomas-Oates J."/>
            <person name="Paulin L."/>
            <person name="Lindstrom K."/>
        </authorList>
    </citation>
    <scope>NUCLEOTIDE SEQUENCE [LARGE SCALE GENOMIC DNA]</scope>
    <source>
        <strain evidence="2">HAMBI 540</strain>
    </source>
</reference>
<dbReference type="eggNOG" id="ENOG50309RN">
    <property type="taxonomic scope" value="Bacteria"/>
</dbReference>
<organism evidence="1 2">
    <name type="scientific">Neorhizobium galegae bv. orientalis str. HAMBI 540</name>
    <dbReference type="NCBI Taxonomy" id="1028800"/>
    <lineage>
        <taxon>Bacteria</taxon>
        <taxon>Pseudomonadati</taxon>
        <taxon>Pseudomonadota</taxon>
        <taxon>Alphaproteobacteria</taxon>
        <taxon>Hyphomicrobiales</taxon>
        <taxon>Rhizobiaceae</taxon>
        <taxon>Rhizobium/Agrobacterium group</taxon>
        <taxon>Neorhizobium</taxon>
    </lineage>
</organism>
<protein>
    <submittedName>
        <fullName evidence="1">Uncharacterized protein</fullName>
    </submittedName>
</protein>
<dbReference type="Proteomes" id="UP000028181">
    <property type="component" value="Chromosome I"/>
</dbReference>
<proteinExistence type="predicted"/>
<dbReference type="AlphaFoldDB" id="A0A068SM40"/>
<dbReference type="PATRIC" id="fig|1028800.3.peg.1144"/>